<dbReference type="OrthoDB" id="2625511at2"/>
<feature type="signal peptide" evidence="2">
    <location>
        <begin position="1"/>
        <end position="28"/>
    </location>
</feature>
<keyword evidence="1" id="KW-0175">Coiled coil</keyword>
<dbReference type="Proteomes" id="UP000005387">
    <property type="component" value="Unassembled WGS sequence"/>
</dbReference>
<keyword evidence="2" id="KW-0732">Signal</keyword>
<dbReference type="eggNOG" id="ENOG50304ZK">
    <property type="taxonomic scope" value="Bacteria"/>
</dbReference>
<gene>
    <name evidence="3" type="ORF">PaecuDRAFT_4600</name>
</gene>
<dbReference type="STRING" id="717606.PaecuDRAFT_4600"/>
<sequence>MKNKLTITRFAMSAVLLSAVAFPAISNADSPNTSAKTAPLNVLTVKTETVAAPAGTVAATPAFAVTSFTDPTELAKKYAPDTVSDWKETIAQYEKLAGDKIIHGGIAVAAPALVPAPGADGKIITIQADDKGVMTVVEGKAGELPPLPVPPVGTATVTAPAKLVPAEAGKPSADGKATKVIIAQSVSGTGALPALPALPAGEAGKDTVKIANAPTAQLQGGISITQVGPLEEGKAIEIHAVSEMDESDMAFIKAEIALAEAVQADKPGDIKQALSELLKQYKVQIAELKTETAQKTTK</sequence>
<name>E0IG09_9BACL</name>
<evidence type="ECO:0000313" key="3">
    <source>
        <dbReference type="EMBL" id="EFM08589.1"/>
    </source>
</evidence>
<accession>E0IG09</accession>
<organism evidence="3 4">
    <name type="scientific">Paenibacillus curdlanolyticus YK9</name>
    <dbReference type="NCBI Taxonomy" id="717606"/>
    <lineage>
        <taxon>Bacteria</taxon>
        <taxon>Bacillati</taxon>
        <taxon>Bacillota</taxon>
        <taxon>Bacilli</taxon>
        <taxon>Bacillales</taxon>
        <taxon>Paenibacillaceae</taxon>
        <taxon>Paenibacillus</taxon>
    </lineage>
</organism>
<feature type="chain" id="PRO_5003136456" evidence="2">
    <location>
        <begin position="29"/>
        <end position="298"/>
    </location>
</feature>
<proteinExistence type="predicted"/>
<evidence type="ECO:0000256" key="2">
    <source>
        <dbReference type="SAM" id="SignalP"/>
    </source>
</evidence>
<keyword evidence="4" id="KW-1185">Reference proteome</keyword>
<dbReference type="AlphaFoldDB" id="E0IG09"/>
<dbReference type="EMBL" id="AEDD01000015">
    <property type="protein sequence ID" value="EFM08589.1"/>
    <property type="molecule type" value="Genomic_DNA"/>
</dbReference>
<evidence type="ECO:0000256" key="1">
    <source>
        <dbReference type="SAM" id="Coils"/>
    </source>
</evidence>
<reference evidence="3 4" key="1">
    <citation type="submission" date="2010-07" db="EMBL/GenBank/DDBJ databases">
        <title>The draft genome of Paenibacillus curdlanolyticus YK9.</title>
        <authorList>
            <consortium name="US DOE Joint Genome Institute (JGI-PGF)"/>
            <person name="Lucas S."/>
            <person name="Copeland A."/>
            <person name="Lapidus A."/>
            <person name="Cheng J.-F."/>
            <person name="Bruce D."/>
            <person name="Goodwin L."/>
            <person name="Pitluck S."/>
            <person name="Land M.L."/>
            <person name="Hauser L."/>
            <person name="Chang Y.-J."/>
            <person name="Jeffries C."/>
            <person name="Anderson I.J."/>
            <person name="Johnson E."/>
            <person name="Loganathan U."/>
            <person name="Mulhopadhyay B."/>
            <person name="Kyrpides N."/>
            <person name="Woyke T.J."/>
        </authorList>
    </citation>
    <scope>NUCLEOTIDE SEQUENCE [LARGE SCALE GENOMIC DNA]</scope>
    <source>
        <strain evidence="3 4">YK9</strain>
    </source>
</reference>
<dbReference type="RefSeq" id="WP_006040581.1">
    <property type="nucleotide sequence ID" value="NZ_AEDD01000015.1"/>
</dbReference>
<evidence type="ECO:0000313" key="4">
    <source>
        <dbReference type="Proteomes" id="UP000005387"/>
    </source>
</evidence>
<feature type="coiled-coil region" evidence="1">
    <location>
        <begin position="271"/>
        <end position="298"/>
    </location>
</feature>
<protein>
    <submittedName>
        <fullName evidence="3">Uncharacterized protein</fullName>
    </submittedName>
</protein>